<evidence type="ECO:0008006" key="3">
    <source>
        <dbReference type="Google" id="ProtNLM"/>
    </source>
</evidence>
<proteinExistence type="predicted"/>
<keyword evidence="2" id="KW-1185">Reference proteome</keyword>
<dbReference type="Proteomes" id="UP000192722">
    <property type="component" value="Unassembled WGS sequence"/>
</dbReference>
<evidence type="ECO:0000313" key="2">
    <source>
        <dbReference type="Proteomes" id="UP000192722"/>
    </source>
</evidence>
<protein>
    <recommendedName>
        <fullName evidence="3">Phage tail protein</fullName>
    </recommendedName>
</protein>
<name>A0ABX3TWX1_9GAMM</name>
<dbReference type="RefSeq" id="WP_084983994.1">
    <property type="nucleotide sequence ID" value="NZ_CBCSCF010000004.1"/>
</dbReference>
<organism evidence="1 2">
    <name type="scientific">Rouxiella silvae</name>
    <dbReference type="NCBI Taxonomy" id="1646373"/>
    <lineage>
        <taxon>Bacteria</taxon>
        <taxon>Pseudomonadati</taxon>
        <taxon>Pseudomonadota</taxon>
        <taxon>Gammaproteobacteria</taxon>
        <taxon>Enterobacterales</taxon>
        <taxon>Yersiniaceae</taxon>
        <taxon>Rouxiella</taxon>
    </lineage>
</organism>
<accession>A0ABX3TWX1</accession>
<reference evidence="1 2" key="1">
    <citation type="journal article" date="2017" name="Int. J. Syst. Evol. Microbiol.">
        <title>Rouxiella badensis sp. nov. and Rouxiella silvae sp. nov. isolated from peat bog soil in Germany and emendation of the genus description.</title>
        <authorList>
            <person name="Le Fleche-Mateos A."/>
            <person name="Kugler J.H."/>
            <person name="Hansen S.H."/>
            <person name="Syldatk C."/>
            <person name="Hausmann R."/>
            <person name="Lomprez F."/>
            <person name="Vandenbogaert M."/>
            <person name="Manuguerra J.C."/>
            <person name="Grimont P.A."/>
        </authorList>
    </citation>
    <scope>NUCLEOTIDE SEQUENCE [LARGE SCALE GENOMIC DNA]</scope>
    <source>
        <strain evidence="1 2">213</strain>
    </source>
</reference>
<comment type="caution">
    <text evidence="1">The sequence shown here is derived from an EMBL/GenBank/DDBJ whole genome shotgun (WGS) entry which is preliminary data.</text>
</comment>
<gene>
    <name evidence="1" type="ORF">BS639_18540</name>
</gene>
<sequence>MAGLNITVPTNFTSVLKDLSFLKSSQQVNMAYRGLYGKDSATSLLNNVDNAVSKQITSVLTRTPEKLTFKKGLFSFVGPGADSVSATGIRSAVPVSYMIADGIPVSLAVSFRNITKVKEAFRRTYPIATFYYAQNGAELTSAPMLCIAAYIDDSNNHRICAWSGSIADAKDNLAEQCSVPVDFASGDIINAVVSRDAAGLVTLVVKAGNAEPLTAQFKFAKATNLAAETATEAAVTYGSMNSRTLTSGEIAIGEFWPRQVLTADEMKGEAELLYLRSISRI</sequence>
<evidence type="ECO:0000313" key="1">
    <source>
        <dbReference type="EMBL" id="ORJ19745.1"/>
    </source>
</evidence>
<dbReference type="EMBL" id="MRWD01000050">
    <property type="protein sequence ID" value="ORJ19745.1"/>
    <property type="molecule type" value="Genomic_DNA"/>
</dbReference>